<protein>
    <submittedName>
        <fullName evidence="1">Uncharacterized protein</fullName>
    </submittedName>
</protein>
<accession>A0A0P9N4P7</accession>
<evidence type="ECO:0000313" key="2">
    <source>
        <dbReference type="Proteomes" id="UP000051335"/>
    </source>
</evidence>
<evidence type="ECO:0000313" key="1">
    <source>
        <dbReference type="EMBL" id="KPW92360.1"/>
    </source>
</evidence>
<comment type="caution">
    <text evidence="1">The sequence shown here is derived from an EMBL/GenBank/DDBJ whole genome shotgun (WGS) entry which is preliminary data.</text>
</comment>
<organism evidence="1 2">
    <name type="scientific">Pseudomonas syringae pv. coryli</name>
    <dbReference type="NCBI Taxonomy" id="317659"/>
    <lineage>
        <taxon>Bacteria</taxon>
        <taxon>Pseudomonadati</taxon>
        <taxon>Pseudomonadota</taxon>
        <taxon>Gammaproteobacteria</taxon>
        <taxon>Pseudomonadales</taxon>
        <taxon>Pseudomonadaceae</taxon>
        <taxon>Pseudomonas</taxon>
    </lineage>
</organism>
<dbReference type="Proteomes" id="UP000051335">
    <property type="component" value="Unassembled WGS sequence"/>
</dbReference>
<keyword evidence="2" id="KW-1185">Reference proteome</keyword>
<dbReference type="PATRIC" id="fig|317659.3.peg.2107"/>
<name>A0A0P9N4P7_9PSED</name>
<gene>
    <name evidence="1" type="ORF">ALO75_01335</name>
</gene>
<sequence length="113" mass="13043">MGNQCEKLFAFTWIYTIKNSRMLHQAQNRIQTPSFLTLRMGIQFWTLRELKGLHRWVTHSVTKGMPTRSIGTIVMLCEAQNRSQTPSFLMLRVGMQFWTLRVHSGNSRGGTVG</sequence>
<dbReference type="EMBL" id="LJQC01000840">
    <property type="protein sequence ID" value="KPW92360.1"/>
    <property type="molecule type" value="Genomic_DNA"/>
</dbReference>
<reference evidence="1 2" key="1">
    <citation type="submission" date="2015-09" db="EMBL/GenBank/DDBJ databases">
        <title>Genome announcement of multiple Pseudomonas syringae strains.</title>
        <authorList>
            <person name="Thakur S."/>
            <person name="Wang P.W."/>
            <person name="Gong Y."/>
            <person name="Weir B.S."/>
            <person name="Guttman D.S."/>
        </authorList>
    </citation>
    <scope>NUCLEOTIDE SEQUENCE [LARGE SCALE GENOMIC DNA]</scope>
    <source>
        <strain evidence="1 2">ICMP17001</strain>
    </source>
</reference>
<proteinExistence type="predicted"/>
<dbReference type="AlphaFoldDB" id="A0A0P9N4P7"/>